<dbReference type="GeneID" id="97549150"/>
<dbReference type="OrthoDB" id="144466at2157"/>
<comment type="caution">
    <text evidence="1">The sequence shown here is derived from an EMBL/GenBank/DDBJ whole genome shotgun (WGS) entry which is preliminary data.</text>
</comment>
<proteinExistence type="predicted"/>
<gene>
    <name evidence="1" type="ORF">DK846_01230</name>
</gene>
<keyword evidence="2" id="KW-1185">Reference proteome</keyword>
<evidence type="ECO:0008006" key="3">
    <source>
        <dbReference type="Google" id="ProtNLM"/>
    </source>
</evidence>
<protein>
    <recommendedName>
        <fullName evidence="3">DUF2180 domain-containing protein</fullName>
    </recommendedName>
</protein>
<dbReference type="Proteomes" id="UP000245657">
    <property type="component" value="Unassembled WGS sequence"/>
</dbReference>
<organism evidence="1 2">
    <name type="scientific">Methanospirillum lacunae</name>
    <dbReference type="NCBI Taxonomy" id="668570"/>
    <lineage>
        <taxon>Archaea</taxon>
        <taxon>Methanobacteriati</taxon>
        <taxon>Methanobacteriota</taxon>
        <taxon>Stenosarchaea group</taxon>
        <taxon>Methanomicrobia</taxon>
        <taxon>Methanomicrobiales</taxon>
        <taxon>Methanospirillaceae</taxon>
        <taxon>Methanospirillum</taxon>
    </lineage>
</organism>
<dbReference type="EMBL" id="QGMY01000002">
    <property type="protein sequence ID" value="PWR74485.1"/>
    <property type="molecule type" value="Genomic_DNA"/>
</dbReference>
<dbReference type="PIRSF" id="PIRSF037465">
    <property type="entry name" value="UCP037465_Znf"/>
    <property type="match status" value="1"/>
</dbReference>
<name>A0A2V2N7I3_9EURY</name>
<accession>A0A2V2N7I3</accession>
<dbReference type="Pfam" id="PF09947">
    <property type="entry name" value="DUF2180"/>
    <property type="match status" value="1"/>
</dbReference>
<evidence type="ECO:0000313" key="1">
    <source>
        <dbReference type="EMBL" id="PWR74485.1"/>
    </source>
</evidence>
<dbReference type="InterPro" id="IPR017211">
    <property type="entry name" value="UCP037465_Znf"/>
</dbReference>
<reference evidence="1 2" key="1">
    <citation type="submission" date="2018-05" db="EMBL/GenBank/DDBJ databases">
        <title>Draft genome of Methanospirillum lacunae Ki8-1.</title>
        <authorList>
            <person name="Dueholm M.S."/>
            <person name="Nielsen P.H."/>
            <person name="Bakmann L.F."/>
            <person name="Otzen D.E."/>
        </authorList>
    </citation>
    <scope>NUCLEOTIDE SEQUENCE [LARGE SCALE GENOMIC DNA]</scope>
    <source>
        <strain evidence="1 2">Ki8-1</strain>
    </source>
</reference>
<dbReference type="RefSeq" id="WP_109967765.1">
    <property type="nucleotide sequence ID" value="NZ_CP176093.1"/>
</dbReference>
<dbReference type="AlphaFoldDB" id="A0A2V2N7I3"/>
<evidence type="ECO:0000313" key="2">
    <source>
        <dbReference type="Proteomes" id="UP000245657"/>
    </source>
</evidence>
<sequence length="69" mass="7699">MKCYVCAKQGKTTEAVGICIVCGMGLCMEHVIREEREIWEGGYPFPAQKMKKTLPRILCRDCAEATSEG</sequence>